<dbReference type="AlphaFoldDB" id="A0A6J4KES2"/>
<reference evidence="2" key="1">
    <citation type="submission" date="2020-02" db="EMBL/GenBank/DDBJ databases">
        <authorList>
            <person name="Meier V. D."/>
        </authorList>
    </citation>
    <scope>NUCLEOTIDE SEQUENCE</scope>
    <source>
        <strain evidence="2">AVDCRST_MAG48</strain>
    </source>
</reference>
<feature type="non-terminal residue" evidence="2">
    <location>
        <position position="1"/>
    </location>
</feature>
<feature type="compositionally biased region" description="Low complexity" evidence="1">
    <location>
        <begin position="40"/>
        <end position="66"/>
    </location>
</feature>
<sequence>VQRQSRRRLPGSSSTVRSTRTSARWRPSSEVRKVTRCLLPTPTWPSRTPTSRTTRRTPTGTSASPA</sequence>
<dbReference type="EMBL" id="CADCTS010000226">
    <property type="protein sequence ID" value="CAA9303906.1"/>
    <property type="molecule type" value="Genomic_DNA"/>
</dbReference>
<accession>A0A6J4KES2</accession>
<protein>
    <submittedName>
        <fullName evidence="2">Uncharacterized protein</fullName>
    </submittedName>
</protein>
<feature type="compositionally biased region" description="Low complexity" evidence="1">
    <location>
        <begin position="12"/>
        <end position="24"/>
    </location>
</feature>
<evidence type="ECO:0000313" key="2">
    <source>
        <dbReference type="EMBL" id="CAA9303906.1"/>
    </source>
</evidence>
<name>A0A6J4KES2_9ACTN</name>
<feature type="region of interest" description="Disordered" evidence="1">
    <location>
        <begin position="1"/>
        <end position="66"/>
    </location>
</feature>
<feature type="non-terminal residue" evidence="2">
    <location>
        <position position="66"/>
    </location>
</feature>
<proteinExistence type="predicted"/>
<evidence type="ECO:0000256" key="1">
    <source>
        <dbReference type="SAM" id="MobiDB-lite"/>
    </source>
</evidence>
<organism evidence="2">
    <name type="scientific">uncultured Friedmanniella sp</name>
    <dbReference type="NCBI Taxonomy" id="335381"/>
    <lineage>
        <taxon>Bacteria</taxon>
        <taxon>Bacillati</taxon>
        <taxon>Actinomycetota</taxon>
        <taxon>Actinomycetes</taxon>
        <taxon>Propionibacteriales</taxon>
        <taxon>Nocardioidaceae</taxon>
        <taxon>Friedmanniella</taxon>
        <taxon>environmental samples</taxon>
    </lineage>
</organism>
<gene>
    <name evidence="2" type="ORF">AVDCRST_MAG48-1545</name>
</gene>